<evidence type="ECO:0000256" key="4">
    <source>
        <dbReference type="ARBA" id="ARBA00022840"/>
    </source>
</evidence>
<dbReference type="GO" id="GO:0005524">
    <property type="term" value="F:ATP binding"/>
    <property type="evidence" value="ECO:0007669"/>
    <property type="project" value="UniProtKB-KW"/>
</dbReference>
<dbReference type="EMBL" id="LR134117">
    <property type="protein sequence ID" value="VDZ51795.1"/>
    <property type="molecule type" value="Genomic_DNA"/>
</dbReference>
<proteinExistence type="inferred from homology"/>
<dbReference type="InterPro" id="IPR017871">
    <property type="entry name" value="ABC_transporter-like_CS"/>
</dbReference>
<dbReference type="PROSITE" id="PS50893">
    <property type="entry name" value="ABC_TRANSPORTER_2"/>
    <property type="match status" value="1"/>
</dbReference>
<keyword evidence="4 5" id="KW-0067">ATP-binding</keyword>
<dbReference type="Gene3D" id="3.40.50.300">
    <property type="entry name" value="P-loop containing nucleotide triphosphate hydrolases"/>
    <property type="match status" value="1"/>
</dbReference>
<dbReference type="Pfam" id="PF00005">
    <property type="entry name" value="ABC_tran"/>
    <property type="match status" value="1"/>
</dbReference>
<organism evidence="5 6">
    <name type="scientific">Serratia odorifera</name>
    <dbReference type="NCBI Taxonomy" id="618"/>
    <lineage>
        <taxon>Bacteria</taxon>
        <taxon>Pseudomonadati</taxon>
        <taxon>Pseudomonadota</taxon>
        <taxon>Gammaproteobacteria</taxon>
        <taxon>Enterobacterales</taxon>
        <taxon>Yersiniaceae</taxon>
        <taxon>Serratia</taxon>
    </lineage>
</organism>
<comment type="similarity">
    <text evidence="1">Belongs to the ABC transporter superfamily.</text>
</comment>
<protein>
    <submittedName>
        <fullName evidence="5">Iron(3+)-hydroxamate import ATP-binding protein FhuC</fullName>
        <ecNumber evidence="5">3.6.3.34</ecNumber>
    </submittedName>
</protein>
<dbReference type="InterPro" id="IPR050153">
    <property type="entry name" value="Metal_Ion_Import_ABC"/>
</dbReference>
<dbReference type="RefSeq" id="WP_004954551.1">
    <property type="nucleotide sequence ID" value="NZ_JAEKCK010000005.1"/>
</dbReference>
<dbReference type="InterPro" id="IPR027417">
    <property type="entry name" value="P-loop_NTPase"/>
</dbReference>
<dbReference type="AlphaFoldDB" id="A0A447KKU6"/>
<sequence length="237" mass="25029">MIALRHAIFGYGTGALFPPLNGRFARGSLTAVIGVNGAGKSTLLKTIAGLLPLQGGSIDYGSKKFPSIAYLPQQAELDRQFPIVVNDVVAMGCWRQLGMLGGLTACARQRIADALATVGMSQMAHSPVSELSGGQLQRVLFARLLAQQAPLILLDEPFTGIDSATIGLLLQVIARLHQQGQTVIAVLHDMAMVAGHFPQALLLTPQDCHWGDADCVLAQLPLLHAASSPVSRIKVAP</sequence>
<evidence type="ECO:0000256" key="2">
    <source>
        <dbReference type="ARBA" id="ARBA00022448"/>
    </source>
</evidence>
<name>A0A447KKU6_SEROD</name>
<dbReference type="InterPro" id="IPR003593">
    <property type="entry name" value="AAA+_ATPase"/>
</dbReference>
<dbReference type="SUPFAM" id="SSF52540">
    <property type="entry name" value="P-loop containing nucleoside triphosphate hydrolases"/>
    <property type="match status" value="1"/>
</dbReference>
<dbReference type="Proteomes" id="UP000281391">
    <property type="component" value="Chromosome"/>
</dbReference>
<evidence type="ECO:0000313" key="6">
    <source>
        <dbReference type="Proteomes" id="UP000281391"/>
    </source>
</evidence>
<dbReference type="SMART" id="SM00382">
    <property type="entry name" value="AAA"/>
    <property type="match status" value="1"/>
</dbReference>
<keyword evidence="3" id="KW-0547">Nucleotide-binding</keyword>
<gene>
    <name evidence="5" type="primary">fhuC_1</name>
    <name evidence="5" type="ORF">NCTC11214_00374</name>
</gene>
<dbReference type="KEGG" id="sof:NCTC11214_00374"/>
<keyword evidence="5" id="KW-0378">Hydrolase</keyword>
<dbReference type="GO" id="GO:0016887">
    <property type="term" value="F:ATP hydrolysis activity"/>
    <property type="evidence" value="ECO:0007669"/>
    <property type="project" value="InterPro"/>
</dbReference>
<keyword evidence="2" id="KW-0813">Transport</keyword>
<dbReference type="CDD" id="cd03235">
    <property type="entry name" value="ABC_Metallic_Cations"/>
    <property type="match status" value="1"/>
</dbReference>
<accession>A0A447KKU6</accession>
<evidence type="ECO:0000313" key="5">
    <source>
        <dbReference type="EMBL" id="VDZ51795.1"/>
    </source>
</evidence>
<dbReference type="PROSITE" id="PS00211">
    <property type="entry name" value="ABC_TRANSPORTER_1"/>
    <property type="match status" value="1"/>
</dbReference>
<evidence type="ECO:0000256" key="1">
    <source>
        <dbReference type="ARBA" id="ARBA00005417"/>
    </source>
</evidence>
<dbReference type="InterPro" id="IPR003439">
    <property type="entry name" value="ABC_transporter-like_ATP-bd"/>
</dbReference>
<dbReference type="PANTHER" id="PTHR42734">
    <property type="entry name" value="METAL TRANSPORT SYSTEM ATP-BINDING PROTEIN TM_0124-RELATED"/>
    <property type="match status" value="1"/>
</dbReference>
<dbReference type="PANTHER" id="PTHR42734:SF5">
    <property type="entry name" value="IRON TRANSPORT SYSTEM ATP-BINDING PROTEIN HI_0361-RELATED"/>
    <property type="match status" value="1"/>
</dbReference>
<reference evidence="5 6" key="1">
    <citation type="submission" date="2018-12" db="EMBL/GenBank/DDBJ databases">
        <authorList>
            <consortium name="Pathogen Informatics"/>
        </authorList>
    </citation>
    <scope>NUCLEOTIDE SEQUENCE [LARGE SCALE GENOMIC DNA]</scope>
    <source>
        <strain evidence="5 6">NCTC11214</strain>
    </source>
</reference>
<evidence type="ECO:0000256" key="3">
    <source>
        <dbReference type="ARBA" id="ARBA00022741"/>
    </source>
</evidence>
<dbReference type="EC" id="3.6.3.34" evidence="5"/>